<evidence type="ECO:0000259" key="1">
    <source>
        <dbReference type="Pfam" id="PF20179"/>
    </source>
</evidence>
<dbReference type="Pfam" id="PF20179">
    <property type="entry name" value="MSS51_C"/>
    <property type="match status" value="1"/>
</dbReference>
<dbReference type="PANTHER" id="PTHR28069">
    <property type="entry name" value="GH20023P"/>
    <property type="match status" value="1"/>
</dbReference>
<dbReference type="PANTHER" id="PTHR28069:SF2">
    <property type="entry name" value="GH20023P"/>
    <property type="match status" value="1"/>
</dbReference>
<organism evidence="3">
    <name type="scientific">Harpegnathos saltator</name>
    <name type="common">Jerdon's jumping ant</name>
    <dbReference type="NCBI Taxonomy" id="610380"/>
    <lineage>
        <taxon>Eukaryota</taxon>
        <taxon>Metazoa</taxon>
        <taxon>Ecdysozoa</taxon>
        <taxon>Arthropoda</taxon>
        <taxon>Hexapoda</taxon>
        <taxon>Insecta</taxon>
        <taxon>Pterygota</taxon>
        <taxon>Neoptera</taxon>
        <taxon>Endopterygota</taxon>
        <taxon>Hymenoptera</taxon>
        <taxon>Apocrita</taxon>
        <taxon>Aculeata</taxon>
        <taxon>Formicoidea</taxon>
        <taxon>Formicidae</taxon>
        <taxon>Ponerinae</taxon>
        <taxon>Ponerini</taxon>
        <taxon>Harpegnathos</taxon>
    </lineage>
</organism>
<keyword evidence="3" id="KW-1185">Reference proteome</keyword>
<dbReference type="EMBL" id="GL452104">
    <property type="protein sequence ID" value="EFN77921.1"/>
    <property type="molecule type" value="Genomic_DNA"/>
</dbReference>
<dbReference type="InParanoid" id="E2C2A1"/>
<feature type="domain" description="Mitochondrial splicing suppressor 51-like C-terminal" evidence="1">
    <location>
        <begin position="1"/>
        <end position="155"/>
    </location>
</feature>
<evidence type="ECO:0000313" key="3">
    <source>
        <dbReference type="Proteomes" id="UP000008237"/>
    </source>
</evidence>
<feature type="non-terminal residue" evidence="2">
    <location>
        <position position="168"/>
    </location>
</feature>
<protein>
    <recommendedName>
        <fullName evidence="1">Mitochondrial splicing suppressor 51-like C-terminal domain-containing protein</fullName>
    </recommendedName>
</protein>
<evidence type="ECO:0000313" key="2">
    <source>
        <dbReference type="EMBL" id="EFN77921.1"/>
    </source>
</evidence>
<dbReference type="AlphaFoldDB" id="E2C2A1"/>
<name>E2C2A1_HARSA</name>
<dbReference type="Proteomes" id="UP000008237">
    <property type="component" value="Unassembled WGS sequence"/>
</dbReference>
<proteinExistence type="predicted"/>
<reference evidence="2 3" key="1">
    <citation type="journal article" date="2010" name="Science">
        <title>Genomic comparison of the ants Camponotus floridanus and Harpegnathos saltator.</title>
        <authorList>
            <person name="Bonasio R."/>
            <person name="Zhang G."/>
            <person name="Ye C."/>
            <person name="Mutti N.S."/>
            <person name="Fang X."/>
            <person name="Qin N."/>
            <person name="Donahue G."/>
            <person name="Yang P."/>
            <person name="Li Q."/>
            <person name="Li C."/>
            <person name="Zhang P."/>
            <person name="Huang Z."/>
            <person name="Berger S.L."/>
            <person name="Reinberg D."/>
            <person name="Wang J."/>
            <person name="Liebig J."/>
        </authorList>
    </citation>
    <scope>NUCLEOTIDE SEQUENCE [LARGE SCALE GENOMIC DNA]</scope>
    <source>
        <strain evidence="2 3">R22 G/1</strain>
    </source>
</reference>
<dbReference type="InterPro" id="IPR046824">
    <property type="entry name" value="Mss51-like_C"/>
</dbReference>
<gene>
    <name evidence="2" type="ORF">EAI_16855</name>
</gene>
<accession>E2C2A1</accession>
<feature type="non-terminal residue" evidence="2">
    <location>
        <position position="1"/>
    </location>
</feature>
<sequence>IHVIGANSMDIVDLRAWEILLHLEVRLYNLIIILIGPELKTGGYKEHGLCEICRQKENKLSFVFVPMLYHDYIQMTVGHRKPSIIVGSHVDFNKGDTWSESIKVIQDQGCPLLLGFSYERKALNNIIKIQKTLKINKEPRCMGKNYFAGLAPYKNLETGNIYFRNDYL</sequence>